<comment type="caution">
    <text evidence="1">The sequence shown here is derived from an EMBL/GenBank/DDBJ whole genome shotgun (WGS) entry which is preliminary data.</text>
</comment>
<protein>
    <submittedName>
        <fullName evidence="1">Uncharacterized protein</fullName>
    </submittedName>
</protein>
<gene>
    <name evidence="1" type="ORF">PVK06_021295</name>
</gene>
<evidence type="ECO:0000313" key="2">
    <source>
        <dbReference type="Proteomes" id="UP001358586"/>
    </source>
</evidence>
<dbReference type="Proteomes" id="UP001358586">
    <property type="component" value="Chromosome 6"/>
</dbReference>
<dbReference type="EMBL" id="JARKNE010000006">
    <property type="protein sequence ID" value="KAK5826377.1"/>
    <property type="molecule type" value="Genomic_DNA"/>
</dbReference>
<evidence type="ECO:0000313" key="1">
    <source>
        <dbReference type="EMBL" id="KAK5826377.1"/>
    </source>
</evidence>
<reference evidence="1 2" key="1">
    <citation type="submission" date="2023-03" db="EMBL/GenBank/DDBJ databases">
        <title>WGS of Gossypium arboreum.</title>
        <authorList>
            <person name="Yu D."/>
        </authorList>
    </citation>
    <scope>NUCLEOTIDE SEQUENCE [LARGE SCALE GENOMIC DNA]</scope>
    <source>
        <tissue evidence="1">Leaf</tissue>
    </source>
</reference>
<name>A0ABR0PPL3_GOSAR</name>
<sequence>MPSEYGWVKLNADGSVSNNTNGVSIEGVFRDLAVNWLHGLTMRIGKERIFKVEPRAILE</sequence>
<organism evidence="1 2">
    <name type="scientific">Gossypium arboreum</name>
    <name type="common">Tree cotton</name>
    <name type="synonym">Gossypium nanking</name>
    <dbReference type="NCBI Taxonomy" id="29729"/>
    <lineage>
        <taxon>Eukaryota</taxon>
        <taxon>Viridiplantae</taxon>
        <taxon>Streptophyta</taxon>
        <taxon>Embryophyta</taxon>
        <taxon>Tracheophyta</taxon>
        <taxon>Spermatophyta</taxon>
        <taxon>Magnoliopsida</taxon>
        <taxon>eudicotyledons</taxon>
        <taxon>Gunneridae</taxon>
        <taxon>Pentapetalae</taxon>
        <taxon>rosids</taxon>
        <taxon>malvids</taxon>
        <taxon>Malvales</taxon>
        <taxon>Malvaceae</taxon>
        <taxon>Malvoideae</taxon>
        <taxon>Gossypium</taxon>
    </lineage>
</organism>
<keyword evidence="2" id="KW-1185">Reference proteome</keyword>
<proteinExistence type="predicted"/>
<accession>A0ABR0PPL3</accession>